<dbReference type="Pfam" id="PF07973">
    <property type="entry name" value="tRNA_SAD"/>
    <property type="match status" value="1"/>
</dbReference>
<evidence type="ECO:0000256" key="4">
    <source>
        <dbReference type="ARBA" id="ARBA00022833"/>
    </source>
</evidence>
<dbReference type="InterPro" id="IPR051335">
    <property type="entry name" value="Alanyl-tRNA_Editing_Enzymes"/>
</dbReference>
<evidence type="ECO:0000256" key="2">
    <source>
        <dbReference type="ARBA" id="ARBA00022490"/>
    </source>
</evidence>
<dbReference type="Gene3D" id="2.40.30.130">
    <property type="match status" value="1"/>
</dbReference>
<dbReference type="GO" id="GO:0043039">
    <property type="term" value="P:tRNA aminoacylation"/>
    <property type="evidence" value="ECO:0007669"/>
    <property type="project" value="InterPro"/>
</dbReference>
<keyword evidence="3" id="KW-0479">Metal-binding</keyword>
<reference evidence="6" key="1">
    <citation type="submission" date="2022-12" db="EMBL/GenBank/DDBJ databases">
        <title>Description and comparative metabolic analysis of Aerococcus sp. nov., isolated from the feces of a pig.</title>
        <authorList>
            <person name="Chang Y.-H."/>
        </authorList>
    </citation>
    <scope>NUCLEOTIDE SEQUENCE</scope>
    <source>
        <strain evidence="6">YH-aer222</strain>
    </source>
</reference>
<dbReference type="EMBL" id="JAPRFR010000001">
    <property type="protein sequence ID" value="MCZ0725698.1"/>
    <property type="molecule type" value="Genomic_DNA"/>
</dbReference>
<dbReference type="SUPFAM" id="SSF50447">
    <property type="entry name" value="Translation proteins"/>
    <property type="match status" value="1"/>
</dbReference>
<dbReference type="SUPFAM" id="SSF55186">
    <property type="entry name" value="ThrRS/AlaRS common domain"/>
    <property type="match status" value="1"/>
</dbReference>
<dbReference type="RefSeq" id="WP_268752011.1">
    <property type="nucleotide sequence ID" value="NZ_JAPRFQ010000001.1"/>
</dbReference>
<keyword evidence="7" id="KW-1185">Reference proteome</keyword>
<evidence type="ECO:0000313" key="6">
    <source>
        <dbReference type="EMBL" id="MCZ0725698.1"/>
    </source>
</evidence>
<evidence type="ECO:0000256" key="3">
    <source>
        <dbReference type="ARBA" id="ARBA00022723"/>
    </source>
</evidence>
<evidence type="ECO:0000313" key="7">
    <source>
        <dbReference type="Proteomes" id="UP001146670"/>
    </source>
</evidence>
<dbReference type="GO" id="GO:0002161">
    <property type="term" value="F:aminoacyl-tRNA deacylase activity"/>
    <property type="evidence" value="ECO:0007669"/>
    <property type="project" value="UniProtKB-ARBA"/>
</dbReference>
<proteinExistence type="predicted"/>
<dbReference type="GO" id="GO:0046872">
    <property type="term" value="F:metal ion binding"/>
    <property type="evidence" value="ECO:0007669"/>
    <property type="project" value="UniProtKB-KW"/>
</dbReference>
<dbReference type="SMART" id="SM00863">
    <property type="entry name" value="tRNA_SAD"/>
    <property type="match status" value="1"/>
</dbReference>
<dbReference type="GO" id="GO:0005524">
    <property type="term" value="F:ATP binding"/>
    <property type="evidence" value="ECO:0007669"/>
    <property type="project" value="InterPro"/>
</dbReference>
<dbReference type="AlphaFoldDB" id="A0A9X3JDE6"/>
<feature type="domain" description="Threonyl/alanyl tRNA synthetase SAD" evidence="5">
    <location>
        <begin position="168"/>
        <end position="211"/>
    </location>
</feature>
<protein>
    <recommendedName>
        <fullName evidence="5">Threonyl/alanyl tRNA synthetase SAD domain-containing protein</fullName>
    </recommendedName>
</protein>
<keyword evidence="4" id="KW-0862">Zinc</keyword>
<comment type="cofactor">
    <cofactor evidence="1">
        <name>Zn(2+)</name>
        <dbReference type="ChEBI" id="CHEBI:29105"/>
    </cofactor>
</comment>
<evidence type="ECO:0000256" key="1">
    <source>
        <dbReference type="ARBA" id="ARBA00001947"/>
    </source>
</evidence>
<dbReference type="GO" id="GO:0004812">
    <property type="term" value="F:aminoacyl-tRNA ligase activity"/>
    <property type="evidence" value="ECO:0007669"/>
    <property type="project" value="InterPro"/>
</dbReference>
<dbReference type="InterPro" id="IPR012947">
    <property type="entry name" value="tRNA_SAD"/>
</dbReference>
<comment type="caution">
    <text evidence="6">The sequence shown here is derived from an EMBL/GenBank/DDBJ whole genome shotgun (WGS) entry which is preliminary data.</text>
</comment>
<dbReference type="InterPro" id="IPR009000">
    <property type="entry name" value="Transl_B-barrel_sf"/>
</dbReference>
<evidence type="ECO:0000259" key="5">
    <source>
        <dbReference type="SMART" id="SM00863"/>
    </source>
</evidence>
<dbReference type="Gene3D" id="3.30.980.10">
    <property type="entry name" value="Threonyl-trna Synthetase, Chain A, domain 2"/>
    <property type="match status" value="1"/>
</dbReference>
<dbReference type="PANTHER" id="PTHR43462">
    <property type="entry name" value="ALANYL-TRNA EDITING PROTEIN"/>
    <property type="match status" value="1"/>
</dbReference>
<dbReference type="InterPro" id="IPR018163">
    <property type="entry name" value="Thr/Ala-tRNA-synth_IIc_edit"/>
</dbReference>
<organism evidence="6 7">
    <name type="scientific">Aerococcus kribbianus</name>
    <dbReference type="NCBI Taxonomy" id="2999064"/>
    <lineage>
        <taxon>Bacteria</taxon>
        <taxon>Bacillati</taxon>
        <taxon>Bacillota</taxon>
        <taxon>Bacilli</taxon>
        <taxon>Lactobacillales</taxon>
        <taxon>Aerococcaceae</taxon>
        <taxon>Aerococcus</taxon>
    </lineage>
</organism>
<dbReference type="PANTHER" id="PTHR43462:SF1">
    <property type="entry name" value="ALANYL-TRNA EDITING PROTEIN AARSD1"/>
    <property type="match status" value="1"/>
</dbReference>
<accession>A0A9X3JDE6</accession>
<name>A0A9X3JDE6_9LACT</name>
<dbReference type="Proteomes" id="UP001146670">
    <property type="component" value="Unassembled WGS sequence"/>
</dbReference>
<sequence length="381" mass="42258">MNKHYDNYLDLNLETQISDYQEGYYYFADTVFYGEKGGQESDQGTINGHEVLDLKWDGDRLGHRVDAELTDPIKMVVDPKTRAINTAVQTTFHLLDGYYEDLGIKVTAVHANPDHQWYEIDQESVSVDDLGAVEDFVNRVIREEVPVSFTYQSAADYPNPFYQQFDCLRLVHIGDYNSQPCGTPHVNHTGQIHSFAILGLEKGKKGTTRIRIAVEGVVAQALEESYQILSDLGKQLDIGSNDLVAKTAELVANKKAQKKTIKALTKELHAYQAQEILAQGQVVNDFPVNSDQENQSGTDIGGLAQILGQKAQFDLALVTASQEGFQFAIISSQGQARHYFDTLKSRVDNVSGGGSPKVVTGRTNLASRQELKNLLAEIISQ</sequence>
<gene>
    <name evidence="6" type="ORF">OW157_03820</name>
</gene>
<keyword evidence="2" id="KW-0963">Cytoplasm</keyword>